<reference evidence="1" key="1">
    <citation type="submission" date="2020-06" db="EMBL/GenBank/DDBJ databases">
        <title>WGS assembly of Ceratodon purpureus strain R40.</title>
        <authorList>
            <person name="Carey S.B."/>
            <person name="Jenkins J."/>
            <person name="Shu S."/>
            <person name="Lovell J.T."/>
            <person name="Sreedasyam A."/>
            <person name="Maumus F."/>
            <person name="Tiley G.P."/>
            <person name="Fernandez-Pozo N."/>
            <person name="Barry K."/>
            <person name="Chen C."/>
            <person name="Wang M."/>
            <person name="Lipzen A."/>
            <person name="Daum C."/>
            <person name="Saski C.A."/>
            <person name="Payton A.C."/>
            <person name="Mcbreen J.C."/>
            <person name="Conrad R.E."/>
            <person name="Kollar L.M."/>
            <person name="Olsson S."/>
            <person name="Huttunen S."/>
            <person name="Landis J.B."/>
            <person name="Wickett N.J."/>
            <person name="Johnson M.G."/>
            <person name="Rensing S.A."/>
            <person name="Grimwood J."/>
            <person name="Schmutz J."/>
            <person name="Mcdaniel S.F."/>
        </authorList>
    </citation>
    <scope>NUCLEOTIDE SEQUENCE</scope>
    <source>
        <strain evidence="1">R40</strain>
    </source>
</reference>
<name>A0A8T0GCY7_CERPU</name>
<dbReference type="Proteomes" id="UP000822688">
    <property type="component" value="Chromosome 12"/>
</dbReference>
<gene>
    <name evidence="1" type="ORF">KC19_12G144300</name>
</gene>
<dbReference type="EMBL" id="CM026433">
    <property type="protein sequence ID" value="KAG0555102.1"/>
    <property type="molecule type" value="Genomic_DNA"/>
</dbReference>
<evidence type="ECO:0000313" key="2">
    <source>
        <dbReference type="Proteomes" id="UP000822688"/>
    </source>
</evidence>
<dbReference type="AlphaFoldDB" id="A0A8T0GCY7"/>
<protein>
    <submittedName>
        <fullName evidence="1">Uncharacterized protein</fullName>
    </submittedName>
</protein>
<proteinExistence type="predicted"/>
<feature type="non-terminal residue" evidence="1">
    <location>
        <position position="113"/>
    </location>
</feature>
<feature type="non-terminal residue" evidence="1">
    <location>
        <position position="1"/>
    </location>
</feature>
<accession>A0A8T0GCY7</accession>
<comment type="caution">
    <text evidence="1">The sequence shown here is derived from an EMBL/GenBank/DDBJ whole genome shotgun (WGS) entry which is preliminary data.</text>
</comment>
<sequence length="113" mass="13552">VNSVGGPFGILVEYVCTLSHYNPIRIWLYIQVESDEIENYMCSCSQSVDKFKTWIGLSTQTMYFSSSISCECYHQVYYSPMHHFVRRIRHHENFQRTMIYVEQNHIHVNQQRH</sequence>
<keyword evidence="2" id="KW-1185">Reference proteome</keyword>
<evidence type="ECO:0000313" key="1">
    <source>
        <dbReference type="EMBL" id="KAG0555102.1"/>
    </source>
</evidence>
<organism evidence="1 2">
    <name type="scientific">Ceratodon purpureus</name>
    <name type="common">Fire moss</name>
    <name type="synonym">Dicranum purpureum</name>
    <dbReference type="NCBI Taxonomy" id="3225"/>
    <lineage>
        <taxon>Eukaryota</taxon>
        <taxon>Viridiplantae</taxon>
        <taxon>Streptophyta</taxon>
        <taxon>Embryophyta</taxon>
        <taxon>Bryophyta</taxon>
        <taxon>Bryophytina</taxon>
        <taxon>Bryopsida</taxon>
        <taxon>Dicranidae</taxon>
        <taxon>Pseudoditrichales</taxon>
        <taxon>Ditrichaceae</taxon>
        <taxon>Ceratodon</taxon>
    </lineage>
</organism>